<evidence type="ECO:0000313" key="2">
    <source>
        <dbReference type="EMBL" id="KAK7273671.1"/>
    </source>
</evidence>
<gene>
    <name evidence="2" type="ORF">RIF29_14729</name>
</gene>
<name>A0AAN9IIJ9_CROPI</name>
<sequence length="126" mass="14173">MATEARCRKEIGMQPNAAHRNAFKEWRSHMTTITLRDGILTDMTLVTLVCRRMSLLYEVVNPGNFCFIFFNIGLVMTSLEPVDLLLALFPCFVIAWSPANKNNIPSSSSITHDRGLLLLQSLNGML</sequence>
<keyword evidence="3" id="KW-1185">Reference proteome</keyword>
<accession>A0AAN9IIJ9</accession>
<reference evidence="2 3" key="1">
    <citation type="submission" date="2024-01" db="EMBL/GenBank/DDBJ databases">
        <title>The genomes of 5 underutilized Papilionoideae crops provide insights into root nodulation and disease resistanc.</title>
        <authorList>
            <person name="Yuan L."/>
        </authorList>
    </citation>
    <scope>NUCLEOTIDE SEQUENCE [LARGE SCALE GENOMIC DNA]</scope>
    <source>
        <strain evidence="2">ZHUSHIDOU_FW_LH</strain>
        <tissue evidence="2">Leaf</tissue>
    </source>
</reference>
<dbReference type="AlphaFoldDB" id="A0AAN9IIJ9"/>
<feature type="transmembrane region" description="Helical" evidence="1">
    <location>
        <begin position="55"/>
        <end position="76"/>
    </location>
</feature>
<keyword evidence="1" id="KW-1133">Transmembrane helix</keyword>
<protein>
    <submittedName>
        <fullName evidence="2">Uncharacterized protein</fullName>
    </submittedName>
</protein>
<evidence type="ECO:0000313" key="3">
    <source>
        <dbReference type="Proteomes" id="UP001372338"/>
    </source>
</evidence>
<organism evidence="2 3">
    <name type="scientific">Crotalaria pallida</name>
    <name type="common">Smooth rattlebox</name>
    <name type="synonym">Crotalaria striata</name>
    <dbReference type="NCBI Taxonomy" id="3830"/>
    <lineage>
        <taxon>Eukaryota</taxon>
        <taxon>Viridiplantae</taxon>
        <taxon>Streptophyta</taxon>
        <taxon>Embryophyta</taxon>
        <taxon>Tracheophyta</taxon>
        <taxon>Spermatophyta</taxon>
        <taxon>Magnoliopsida</taxon>
        <taxon>eudicotyledons</taxon>
        <taxon>Gunneridae</taxon>
        <taxon>Pentapetalae</taxon>
        <taxon>rosids</taxon>
        <taxon>fabids</taxon>
        <taxon>Fabales</taxon>
        <taxon>Fabaceae</taxon>
        <taxon>Papilionoideae</taxon>
        <taxon>50 kb inversion clade</taxon>
        <taxon>genistoids sensu lato</taxon>
        <taxon>core genistoids</taxon>
        <taxon>Crotalarieae</taxon>
        <taxon>Crotalaria</taxon>
    </lineage>
</organism>
<keyword evidence="1" id="KW-0472">Membrane</keyword>
<comment type="caution">
    <text evidence="2">The sequence shown here is derived from an EMBL/GenBank/DDBJ whole genome shotgun (WGS) entry which is preliminary data.</text>
</comment>
<proteinExistence type="predicted"/>
<evidence type="ECO:0000256" key="1">
    <source>
        <dbReference type="SAM" id="Phobius"/>
    </source>
</evidence>
<dbReference type="Proteomes" id="UP001372338">
    <property type="component" value="Unassembled WGS sequence"/>
</dbReference>
<keyword evidence="1" id="KW-0812">Transmembrane</keyword>
<dbReference type="EMBL" id="JAYWIO010000003">
    <property type="protein sequence ID" value="KAK7273671.1"/>
    <property type="molecule type" value="Genomic_DNA"/>
</dbReference>